<reference evidence="19" key="2">
    <citation type="journal article" date="2018" name="BMC Genomics">
        <title>Genomic insights into host adaptation between the wheat stripe rust pathogen (Puccinia striiformis f. sp. tritici) and the barley stripe rust pathogen (Puccinia striiformis f. sp. hordei).</title>
        <authorList>
            <person name="Xia C."/>
            <person name="Wang M."/>
            <person name="Yin C."/>
            <person name="Cornejo O.E."/>
            <person name="Hulbert S.H."/>
            <person name="Chen X."/>
        </authorList>
    </citation>
    <scope>NUCLEOTIDE SEQUENCE [LARGE SCALE GENOMIC DNA]</scope>
    <source>
        <strain evidence="19">93TX-2</strain>
    </source>
</reference>
<dbReference type="GO" id="GO:0006397">
    <property type="term" value="P:mRNA processing"/>
    <property type="evidence" value="ECO:0007669"/>
    <property type="project" value="UniProtKB-KW"/>
</dbReference>
<dbReference type="PROSITE" id="PS50994">
    <property type="entry name" value="INTEGRASE"/>
    <property type="match status" value="1"/>
</dbReference>
<keyword evidence="4" id="KW-0064">Aspartyl protease</keyword>
<dbReference type="Pfam" id="PF00098">
    <property type="entry name" value="zf-CCHC"/>
    <property type="match status" value="1"/>
</dbReference>
<dbReference type="InterPro" id="IPR012337">
    <property type="entry name" value="RNaseH-like_sf"/>
</dbReference>
<dbReference type="InterPro" id="IPR001584">
    <property type="entry name" value="Integrase_cat-core"/>
</dbReference>
<dbReference type="Gene3D" id="2.40.50.40">
    <property type="match status" value="1"/>
</dbReference>
<keyword evidence="7" id="KW-0694">RNA-binding</keyword>
<dbReference type="InterPro" id="IPR000477">
    <property type="entry name" value="RT_dom"/>
</dbReference>
<sequence length="1389" mass="159693">MQDNQIKAATQPAVITTPAVMNSPADNPQSALQPSVYSDVAAINKAMPPIKDWLKFSAKGEYDHINFIKYIDHMLRVYEAPDHMILPRLPRLFEGAAAEWFALKSEAVGKQPWSIWRQLIKARFSTRIWKTAKRLALDNDYFDPTQHSVYEWCLIQKKRIDCVLDNPTLEETNDRLLTQCRGTVEHLVRSRINSLNIDLTEFIGIMEEVVVTNGLSTTATEVIKKNTRNPNPEKKEFVRTDANKVPNNSAPARKTPVLECWNCNEKGHRSPDCPLPKRRIHNMEAEESPEQDTHNTMVIQADIGDELNINNIHGDSNLPQKWDSSMKIGHISDAKLLTNKPEEGMSYTMGKTSYTTVIFDNKEVKALLDIGAFCSCTSTTFLDKCYPTWKNKLLPMPRAKFSSCNSSMKPIGIISMPLIFPHSKGSLRLSIEFVVLQDALCDYLILGNDTFCMYGIDVFQSKDRFYTIGGDWKRKFQICNVNIKLPDEVNTNNVKLNEELHSFKEDYLSQAAVSNLLTEDQQFDILKTCLHHKEAFCTTEEPIGNIKGHDMKLELTVQPPYPPKLRRAPYPSSPKSREALETHIKELLELKVLRKVGHNEQVEVTTPVIIAWHNEKSRMVGDFRALNDYTRPDFYPIPRIDHSLHNLSKAKYITTMDVLKGFHQIPIAPQSRQYLRIICHLGIYEYLRMPFGIKNTPSHFQRMMDNIFGSFIRQNWMMVYIENIIIYSNDWETHLEKINIVSSTAINVGLKMSIKKCNFGYGKLKALGRIVSGLTLAIDQNKVAAVMMKSMPQNRVEIQSFLGFCSYYRQHIPQFANVSKSLYALCNLDTVFEMTYDRVQNYEELKTLLTTAPVLAQPDYDKPFICIHACDLDNAFYDLVQKSYDNNRELLKLAEILRNDSSAPELVASLSEKLAKHYKLGKFTLFDGLLYFRHRHSSILVLCDKTQINTILQECHDNANSGHFSEERTVERVKQTAWWIDWQQEVHEYIKSCDICQKANKQTGKRFGLLQKITEPTDKWEIINMDFVTGLPPGGPYSYNSVLVVVDRFSKRARFIPNHKDDTAMEVAMLFWNRIMADVGIPKIIISDRDPKFTSEFWRNLHDMLGTKLAFSTAYHPQTDGLAERMIQTLEDMLRRFCSFGFEFKNHDGYTHDWVSLLPALEIAYNSSKHSSTKESPYVLERGWIPRMPKDTINDKLPQIHPTALDFKKMLDTTNQHAKKCVDEAVEYNQGRWDKSHKEPEFKIGDKVLLSTINFNNLGGSRKLKPSFIGPFTIKQLHGKNAVEVILSEELSRKHPVFPVSLIKPYTGRPEQPDVPSKPVPIADIPQSEKFKVHKILRDKKERVLGKDTRLYLVRYKNQSADKDEWLPESNIPDGAIHLRNYRATKRSS</sequence>
<dbReference type="InterPro" id="IPR036875">
    <property type="entry name" value="Znf_CCHC_sf"/>
</dbReference>
<dbReference type="FunFam" id="3.30.70.270:FF:000020">
    <property type="entry name" value="Transposon Tf2-6 polyprotein-like Protein"/>
    <property type="match status" value="1"/>
</dbReference>
<dbReference type="GO" id="GO:0015074">
    <property type="term" value="P:DNA integration"/>
    <property type="evidence" value="ECO:0007669"/>
    <property type="project" value="UniProtKB-KW"/>
</dbReference>
<dbReference type="Pfam" id="PF24626">
    <property type="entry name" value="SH3_Tf2-1"/>
    <property type="match status" value="1"/>
</dbReference>
<keyword evidence="8" id="KW-0229">DNA integration</keyword>
<keyword evidence="1" id="KW-0507">mRNA processing</keyword>
<dbReference type="Pfam" id="PF00078">
    <property type="entry name" value="RVT_1"/>
    <property type="match status" value="1"/>
</dbReference>
<feature type="domain" description="Reverse transcriptase" evidence="16">
    <location>
        <begin position="549"/>
        <end position="771"/>
    </location>
</feature>
<evidence type="ECO:0000256" key="4">
    <source>
        <dbReference type="ARBA" id="ARBA00022750"/>
    </source>
</evidence>
<dbReference type="InterPro" id="IPR043502">
    <property type="entry name" value="DNA/RNA_pol_sf"/>
</dbReference>
<dbReference type="SMART" id="SM00343">
    <property type="entry name" value="ZnF_C2HC"/>
    <property type="match status" value="1"/>
</dbReference>
<dbReference type="GO" id="GO:0003964">
    <property type="term" value="F:RNA-directed DNA polymerase activity"/>
    <property type="evidence" value="ECO:0007669"/>
    <property type="project" value="UniProtKB-KW"/>
</dbReference>
<proteinExistence type="predicted"/>
<evidence type="ECO:0008006" key="20">
    <source>
        <dbReference type="Google" id="ProtNLM"/>
    </source>
</evidence>
<comment type="caution">
    <text evidence="18">The sequence shown here is derived from an EMBL/GenBank/DDBJ whole genome shotgun (WGS) entry which is preliminary data.</text>
</comment>
<dbReference type="GO" id="GO:0008270">
    <property type="term" value="F:zinc ion binding"/>
    <property type="evidence" value="ECO:0007669"/>
    <property type="project" value="UniProtKB-KW"/>
</dbReference>
<dbReference type="GO" id="GO:0006338">
    <property type="term" value="P:chromatin remodeling"/>
    <property type="evidence" value="ECO:0007669"/>
    <property type="project" value="UniProtKB-ARBA"/>
</dbReference>
<evidence type="ECO:0000256" key="5">
    <source>
        <dbReference type="ARBA" id="ARBA00022801"/>
    </source>
</evidence>
<dbReference type="GO" id="GO:0005634">
    <property type="term" value="C:nucleus"/>
    <property type="evidence" value="ECO:0007669"/>
    <property type="project" value="UniProtKB-ARBA"/>
</dbReference>
<feature type="domain" description="Chromo" evidence="14">
    <location>
        <begin position="1331"/>
        <end position="1389"/>
    </location>
</feature>
<dbReference type="OrthoDB" id="2595244at2759"/>
<dbReference type="SUPFAM" id="SSF54160">
    <property type="entry name" value="Chromo domain-like"/>
    <property type="match status" value="1"/>
</dbReference>
<feature type="domain" description="CCHC-type" evidence="15">
    <location>
        <begin position="260"/>
        <end position="274"/>
    </location>
</feature>
<dbReference type="InterPro" id="IPR041588">
    <property type="entry name" value="Integrase_H2C2"/>
</dbReference>
<evidence type="ECO:0000259" key="15">
    <source>
        <dbReference type="PROSITE" id="PS50158"/>
    </source>
</evidence>
<dbReference type="GO" id="GO:0004190">
    <property type="term" value="F:aspartic-type endopeptidase activity"/>
    <property type="evidence" value="ECO:0007669"/>
    <property type="project" value="UniProtKB-KW"/>
</dbReference>
<dbReference type="GO" id="GO:0006310">
    <property type="term" value="P:DNA recombination"/>
    <property type="evidence" value="ECO:0007669"/>
    <property type="project" value="UniProtKB-KW"/>
</dbReference>
<evidence type="ECO:0000313" key="18">
    <source>
        <dbReference type="EMBL" id="POW20357.1"/>
    </source>
</evidence>
<keyword evidence="13" id="KW-0862">Zinc</keyword>
<protein>
    <recommendedName>
        <fullName evidence="20">Reverse transcriptase</fullName>
    </recommendedName>
</protein>
<evidence type="ECO:0000256" key="11">
    <source>
        <dbReference type="ARBA" id="ARBA00023125"/>
    </source>
</evidence>
<dbReference type="Gene3D" id="1.10.340.70">
    <property type="match status" value="1"/>
</dbReference>
<dbReference type="PROSITE" id="PS50158">
    <property type="entry name" value="ZF_CCHC"/>
    <property type="match status" value="1"/>
</dbReference>
<dbReference type="VEuPathDB" id="FungiDB:PSHT_03575"/>
<evidence type="ECO:0000256" key="1">
    <source>
        <dbReference type="ARBA" id="ARBA00022664"/>
    </source>
</evidence>
<dbReference type="VEuPathDB" id="FungiDB:PSTT_02128"/>
<keyword evidence="3" id="KW-0479">Metal-binding</keyword>
<keyword evidence="10" id="KW-0808">Transferase</keyword>
<keyword evidence="10" id="KW-0239">DNA-directed DNA polymerase</keyword>
<keyword evidence="10" id="KW-0548">Nucleotidyltransferase</keyword>
<evidence type="ECO:0000256" key="2">
    <source>
        <dbReference type="ARBA" id="ARBA00022670"/>
    </source>
</evidence>
<keyword evidence="2" id="KW-0645">Protease</keyword>
<keyword evidence="11" id="KW-0238">DNA-binding</keyword>
<keyword evidence="19" id="KW-1185">Reference proteome</keyword>
<keyword evidence="6" id="KW-0460">Magnesium</keyword>
<evidence type="ECO:0000259" key="17">
    <source>
        <dbReference type="PROSITE" id="PS50994"/>
    </source>
</evidence>
<dbReference type="CDD" id="cd01647">
    <property type="entry name" value="RT_LTR"/>
    <property type="match status" value="1"/>
</dbReference>
<dbReference type="InterPro" id="IPR036397">
    <property type="entry name" value="RNaseH_sf"/>
</dbReference>
<dbReference type="Proteomes" id="UP000238274">
    <property type="component" value="Unassembled WGS sequence"/>
</dbReference>
<reference evidence="18 19" key="1">
    <citation type="submission" date="2017-12" db="EMBL/GenBank/DDBJ databases">
        <title>Gene loss provides genomic basis for host adaptation in cereal stripe rust fungi.</title>
        <authorList>
            <person name="Xia C."/>
        </authorList>
    </citation>
    <scope>NUCLEOTIDE SEQUENCE [LARGE SCALE GENOMIC DNA]</scope>
    <source>
        <strain evidence="18 19">93TX-2</strain>
    </source>
</reference>
<gene>
    <name evidence="18" type="ORF">PSHT_03575</name>
</gene>
<dbReference type="InterPro" id="IPR056924">
    <property type="entry name" value="SH3_Tf2-1"/>
</dbReference>
<dbReference type="InterPro" id="IPR016197">
    <property type="entry name" value="Chromo-like_dom_sf"/>
</dbReference>
<dbReference type="SUPFAM" id="SSF53098">
    <property type="entry name" value="Ribonuclease H-like"/>
    <property type="match status" value="1"/>
</dbReference>
<dbReference type="InterPro" id="IPR050951">
    <property type="entry name" value="Retrovirus_Pol_polyprotein"/>
</dbReference>
<dbReference type="PROSITE" id="PS50013">
    <property type="entry name" value="CHROMO_2"/>
    <property type="match status" value="1"/>
</dbReference>
<name>A0A2S4WF65_9BASI</name>
<keyword evidence="5" id="KW-0378">Hydrolase</keyword>
<evidence type="ECO:0000256" key="8">
    <source>
        <dbReference type="ARBA" id="ARBA00022908"/>
    </source>
</evidence>
<dbReference type="PROSITE" id="PS50878">
    <property type="entry name" value="RT_POL"/>
    <property type="match status" value="1"/>
</dbReference>
<dbReference type="GO" id="GO:0003723">
    <property type="term" value="F:RNA binding"/>
    <property type="evidence" value="ECO:0007669"/>
    <property type="project" value="UniProtKB-KW"/>
</dbReference>
<dbReference type="SUPFAM" id="SSF57756">
    <property type="entry name" value="Retrovirus zinc finger-like domains"/>
    <property type="match status" value="1"/>
</dbReference>
<evidence type="ECO:0000259" key="16">
    <source>
        <dbReference type="PROSITE" id="PS50878"/>
    </source>
</evidence>
<dbReference type="VEuPathDB" id="FungiDB:PSTT_16555"/>
<dbReference type="InterPro" id="IPR000953">
    <property type="entry name" value="Chromo/chromo_shadow_dom"/>
</dbReference>
<evidence type="ECO:0000256" key="9">
    <source>
        <dbReference type="ARBA" id="ARBA00022918"/>
    </source>
</evidence>
<dbReference type="Gene3D" id="3.10.10.10">
    <property type="entry name" value="HIV Type 1 Reverse Transcriptase, subunit A, domain 1"/>
    <property type="match status" value="1"/>
</dbReference>
<evidence type="ECO:0000256" key="7">
    <source>
        <dbReference type="ARBA" id="ARBA00022884"/>
    </source>
</evidence>
<feature type="domain" description="Integrase catalytic" evidence="17">
    <location>
        <begin position="1012"/>
        <end position="1185"/>
    </location>
</feature>
<organism evidence="18 19">
    <name type="scientific">Puccinia striiformis</name>
    <dbReference type="NCBI Taxonomy" id="27350"/>
    <lineage>
        <taxon>Eukaryota</taxon>
        <taxon>Fungi</taxon>
        <taxon>Dikarya</taxon>
        <taxon>Basidiomycota</taxon>
        <taxon>Pucciniomycotina</taxon>
        <taxon>Pucciniomycetes</taxon>
        <taxon>Pucciniales</taxon>
        <taxon>Pucciniaceae</taxon>
        <taxon>Puccinia</taxon>
    </lineage>
</organism>
<evidence type="ECO:0000259" key="14">
    <source>
        <dbReference type="PROSITE" id="PS50013"/>
    </source>
</evidence>
<dbReference type="Pfam" id="PF17921">
    <property type="entry name" value="Integrase_H2C2"/>
    <property type="match status" value="1"/>
</dbReference>
<reference evidence="19" key="3">
    <citation type="journal article" date="2018" name="Mol. Plant Microbe Interact.">
        <title>Genome sequence resources for the wheat stripe rust pathogen (Puccinia striiformis f. sp. tritici) and the barley stripe rust pathogen (Puccinia striiformis f. sp. hordei).</title>
        <authorList>
            <person name="Xia C."/>
            <person name="Wang M."/>
            <person name="Yin C."/>
            <person name="Cornejo O.E."/>
            <person name="Hulbert S.H."/>
            <person name="Chen X."/>
        </authorList>
    </citation>
    <scope>NUCLEOTIDE SEQUENCE [LARGE SCALE GENOMIC DNA]</scope>
    <source>
        <strain evidence="19">93TX-2</strain>
    </source>
</reference>
<dbReference type="Gene3D" id="3.30.420.10">
    <property type="entry name" value="Ribonuclease H-like superfamily/Ribonuclease H"/>
    <property type="match status" value="1"/>
</dbReference>
<dbReference type="InterPro" id="IPR001878">
    <property type="entry name" value="Znf_CCHC"/>
</dbReference>
<evidence type="ECO:0000313" key="19">
    <source>
        <dbReference type="Proteomes" id="UP000238274"/>
    </source>
</evidence>
<dbReference type="PANTHER" id="PTHR37984:SF5">
    <property type="entry name" value="PROTEIN NYNRIN-LIKE"/>
    <property type="match status" value="1"/>
</dbReference>
<keyword evidence="12" id="KW-0233">DNA recombination</keyword>
<dbReference type="EMBL" id="PKSM01000034">
    <property type="protein sequence ID" value="POW20357.1"/>
    <property type="molecule type" value="Genomic_DNA"/>
</dbReference>
<evidence type="ECO:0000256" key="10">
    <source>
        <dbReference type="ARBA" id="ARBA00022932"/>
    </source>
</evidence>
<dbReference type="GO" id="GO:0003677">
    <property type="term" value="F:DNA binding"/>
    <property type="evidence" value="ECO:0007669"/>
    <property type="project" value="UniProtKB-KW"/>
</dbReference>
<evidence type="ECO:0000256" key="13">
    <source>
        <dbReference type="PROSITE-ProRule" id="PRU00047"/>
    </source>
</evidence>
<dbReference type="GO" id="GO:0006508">
    <property type="term" value="P:proteolysis"/>
    <property type="evidence" value="ECO:0007669"/>
    <property type="project" value="UniProtKB-KW"/>
</dbReference>
<dbReference type="GO" id="GO:0003887">
    <property type="term" value="F:DNA-directed DNA polymerase activity"/>
    <property type="evidence" value="ECO:0007669"/>
    <property type="project" value="UniProtKB-KW"/>
</dbReference>
<evidence type="ECO:0000256" key="6">
    <source>
        <dbReference type="ARBA" id="ARBA00022842"/>
    </source>
</evidence>
<dbReference type="InterPro" id="IPR043128">
    <property type="entry name" value="Rev_trsase/Diguanyl_cyclase"/>
</dbReference>
<keyword evidence="13" id="KW-0863">Zinc-finger</keyword>
<evidence type="ECO:0000256" key="3">
    <source>
        <dbReference type="ARBA" id="ARBA00022723"/>
    </source>
</evidence>
<keyword evidence="9" id="KW-0695">RNA-directed DNA polymerase</keyword>
<dbReference type="Gene3D" id="3.30.70.270">
    <property type="match status" value="2"/>
</dbReference>
<accession>A0A2S4WF65</accession>
<dbReference type="PANTHER" id="PTHR37984">
    <property type="entry name" value="PROTEIN CBG26694"/>
    <property type="match status" value="1"/>
</dbReference>
<evidence type="ECO:0000256" key="12">
    <source>
        <dbReference type="ARBA" id="ARBA00023172"/>
    </source>
</evidence>
<dbReference type="SUPFAM" id="SSF56672">
    <property type="entry name" value="DNA/RNA polymerases"/>
    <property type="match status" value="1"/>
</dbReference>